<name>A0A7Z9E0Y3_9CYAN</name>
<comment type="caution">
    <text evidence="2">The sequence shown here is derived from an EMBL/GenBank/DDBJ whole genome shotgun (WGS) entry which is preliminary data.</text>
</comment>
<proteinExistence type="predicted"/>
<evidence type="ECO:0000259" key="1">
    <source>
        <dbReference type="Pfam" id="PF18480"/>
    </source>
</evidence>
<reference evidence="2" key="1">
    <citation type="submission" date="2019-10" db="EMBL/GenBank/DDBJ databases">
        <authorList>
            <consortium name="Genoscope - CEA"/>
            <person name="William W."/>
        </authorList>
    </citation>
    <scope>NUCLEOTIDE SEQUENCE [LARGE SCALE GENOMIC DNA]</scope>
    <source>
        <strain evidence="2">BBR_PRJEB10992</strain>
    </source>
</reference>
<dbReference type="RefSeq" id="WP_083624395.1">
    <property type="nucleotide sequence ID" value="NZ_LR734877.1"/>
</dbReference>
<dbReference type="Pfam" id="PF18480">
    <property type="entry name" value="DUF5615"/>
    <property type="match status" value="1"/>
</dbReference>
<keyword evidence="3" id="KW-1185">Reference proteome</keyword>
<accession>A0A7Z9E0Y3</accession>
<feature type="domain" description="DUF5615" evidence="1">
    <location>
        <begin position="1"/>
        <end position="112"/>
    </location>
</feature>
<gene>
    <name evidence="2" type="ORF">PL8927_720306</name>
</gene>
<evidence type="ECO:0000313" key="2">
    <source>
        <dbReference type="EMBL" id="VXD21953.1"/>
    </source>
</evidence>
<dbReference type="Proteomes" id="UP000184550">
    <property type="component" value="Unassembled WGS sequence"/>
</dbReference>
<dbReference type="EMBL" id="CZCU02000149">
    <property type="protein sequence ID" value="VXD21953.1"/>
    <property type="molecule type" value="Genomic_DNA"/>
</dbReference>
<dbReference type="InterPro" id="IPR041049">
    <property type="entry name" value="DUF5615"/>
</dbReference>
<protein>
    <recommendedName>
        <fullName evidence="1">DUF5615 domain-containing protein</fullName>
    </recommendedName>
</protein>
<evidence type="ECO:0000313" key="3">
    <source>
        <dbReference type="Proteomes" id="UP000184550"/>
    </source>
</evidence>
<sequence>MKTKLDENLGNIRVVARLRLGGHDVETVRSQNLSSTDDLSLIEICHLEERCLITLDRGFSNSFRYNPSNYSGIVVIRLPSQPTPQDLDKAIDTLISGLEEAELEGKLWIIQKNKIWEYQPSQESEP</sequence>
<dbReference type="AlphaFoldDB" id="A0A7Z9E0Y3"/>
<organism evidence="2 3">
    <name type="scientific">Planktothrix serta PCC 8927</name>
    <dbReference type="NCBI Taxonomy" id="671068"/>
    <lineage>
        <taxon>Bacteria</taxon>
        <taxon>Bacillati</taxon>
        <taxon>Cyanobacteriota</taxon>
        <taxon>Cyanophyceae</taxon>
        <taxon>Oscillatoriophycideae</taxon>
        <taxon>Oscillatoriales</taxon>
        <taxon>Microcoleaceae</taxon>
        <taxon>Planktothrix</taxon>
    </lineage>
</organism>
<dbReference type="OrthoDB" id="3216372at2"/>